<dbReference type="AlphaFoldDB" id="A0AAV1E793"/>
<organism evidence="1 2">
    <name type="scientific">Oldenlandia corymbosa var. corymbosa</name>
    <dbReference type="NCBI Taxonomy" id="529605"/>
    <lineage>
        <taxon>Eukaryota</taxon>
        <taxon>Viridiplantae</taxon>
        <taxon>Streptophyta</taxon>
        <taxon>Embryophyta</taxon>
        <taxon>Tracheophyta</taxon>
        <taxon>Spermatophyta</taxon>
        <taxon>Magnoliopsida</taxon>
        <taxon>eudicotyledons</taxon>
        <taxon>Gunneridae</taxon>
        <taxon>Pentapetalae</taxon>
        <taxon>asterids</taxon>
        <taxon>lamiids</taxon>
        <taxon>Gentianales</taxon>
        <taxon>Rubiaceae</taxon>
        <taxon>Rubioideae</taxon>
        <taxon>Spermacoceae</taxon>
        <taxon>Hedyotis-Oldenlandia complex</taxon>
        <taxon>Oldenlandia</taxon>
    </lineage>
</organism>
<dbReference type="EMBL" id="OX459125">
    <property type="protein sequence ID" value="CAI9115270.1"/>
    <property type="molecule type" value="Genomic_DNA"/>
</dbReference>
<accession>A0AAV1E793</accession>
<reference evidence="1" key="1">
    <citation type="submission" date="2023-03" db="EMBL/GenBank/DDBJ databases">
        <authorList>
            <person name="Julca I."/>
        </authorList>
    </citation>
    <scope>NUCLEOTIDE SEQUENCE</scope>
</reference>
<dbReference type="InterPro" id="IPR039321">
    <property type="entry name" value="IDM2/3-like"/>
</dbReference>
<protein>
    <submittedName>
        <fullName evidence="1">OLC1v1016125C2</fullName>
    </submittedName>
</protein>
<dbReference type="InterPro" id="IPR008978">
    <property type="entry name" value="HSP20-like_chaperone"/>
</dbReference>
<gene>
    <name evidence="1" type="ORF">OLC1_LOCUS21834</name>
</gene>
<sequence length="157" mass="17017">MKSEQLSESTLLKPLVTLSGSAADTVIGPPLGRVDIGVNESAYICRVSLPGVRGNDDKVKCNIERSGRVDIEGVVTESQFVKNSSKEFKIALQQLSPPGPFKISFNLPGPVDPRLSSISFKPGGILEVVVMKFRVPQLSANGMFEKWYDCSSLPLHV</sequence>
<dbReference type="CDD" id="cd06464">
    <property type="entry name" value="ACD_sHsps-like"/>
    <property type="match status" value="1"/>
</dbReference>
<dbReference type="SUPFAM" id="SSF49764">
    <property type="entry name" value="HSP20-like chaperones"/>
    <property type="match status" value="1"/>
</dbReference>
<dbReference type="Proteomes" id="UP001161247">
    <property type="component" value="Chromosome 8"/>
</dbReference>
<evidence type="ECO:0000313" key="2">
    <source>
        <dbReference type="Proteomes" id="UP001161247"/>
    </source>
</evidence>
<evidence type="ECO:0000313" key="1">
    <source>
        <dbReference type="EMBL" id="CAI9115270.1"/>
    </source>
</evidence>
<dbReference type="Gene3D" id="2.60.40.790">
    <property type="match status" value="1"/>
</dbReference>
<dbReference type="GO" id="GO:0005634">
    <property type="term" value="C:nucleus"/>
    <property type="evidence" value="ECO:0007669"/>
    <property type="project" value="TreeGrafter"/>
</dbReference>
<dbReference type="PANTHER" id="PTHR34661">
    <property type="entry name" value="INCREASED DNA METHYLATION 3"/>
    <property type="match status" value="1"/>
</dbReference>
<dbReference type="PANTHER" id="PTHR34661:SF2">
    <property type="entry name" value="SHSP DOMAIN-CONTAINING PROTEIN"/>
    <property type="match status" value="1"/>
</dbReference>
<proteinExistence type="predicted"/>
<name>A0AAV1E793_OLDCO</name>
<keyword evidence="2" id="KW-1185">Reference proteome</keyword>